<proteinExistence type="inferred from homology"/>
<dbReference type="Pfam" id="PF01555">
    <property type="entry name" value="N6_N4_Mtase"/>
    <property type="match status" value="1"/>
</dbReference>
<organism evidence="7 8">
    <name type="scientific">Stakelama pacifica</name>
    <dbReference type="NCBI Taxonomy" id="517720"/>
    <lineage>
        <taxon>Bacteria</taxon>
        <taxon>Pseudomonadati</taxon>
        <taxon>Pseudomonadota</taxon>
        <taxon>Alphaproteobacteria</taxon>
        <taxon>Sphingomonadales</taxon>
        <taxon>Sphingomonadaceae</taxon>
        <taxon>Stakelama</taxon>
    </lineage>
</organism>
<evidence type="ECO:0000256" key="3">
    <source>
        <dbReference type="ARBA" id="ARBA00022679"/>
    </source>
</evidence>
<dbReference type="PROSITE" id="PS00092">
    <property type="entry name" value="N6_MTASE"/>
    <property type="match status" value="1"/>
</dbReference>
<dbReference type="GO" id="GO:0008170">
    <property type="term" value="F:N-methyltransferase activity"/>
    <property type="evidence" value="ECO:0007669"/>
    <property type="project" value="InterPro"/>
</dbReference>
<dbReference type="InterPro" id="IPR029063">
    <property type="entry name" value="SAM-dependent_MTases_sf"/>
</dbReference>
<dbReference type="GO" id="GO:0032259">
    <property type="term" value="P:methylation"/>
    <property type="evidence" value="ECO:0007669"/>
    <property type="project" value="UniProtKB-KW"/>
</dbReference>
<dbReference type="InterPro" id="IPR001091">
    <property type="entry name" value="RM_Methyltransferase"/>
</dbReference>
<dbReference type="OrthoDB" id="9773571at2"/>
<sequence>MSRVEHIGNATLYLGDCLEIMPTLGPVDHIIMDPPYEAIMHASKGGMKGLVRPDGSHHWKPLDFAPIDEIRDEVITWGAQCDGWFIAFCTSEGVGRWADGINPSPMRYKRACVWVKPDSTPQMNGQGPAQGAEHFVCAWAGQGFARWNAGGKRGVYTHCVNSPEREGTHPTEKPRRLMSEIIADFTNTGQTILDPFMGSGTTGVAAVMADRRFIGIELQEHYFDIAARRIEEAQKQGDLFIPGAAA</sequence>
<dbReference type="SUPFAM" id="SSF53335">
    <property type="entry name" value="S-adenosyl-L-methionine-dependent methyltransferases"/>
    <property type="match status" value="1"/>
</dbReference>
<dbReference type="Gene3D" id="3.40.50.150">
    <property type="entry name" value="Vaccinia Virus protein VP39"/>
    <property type="match status" value="1"/>
</dbReference>
<accession>A0A4R6FK12</accession>
<dbReference type="EC" id="2.1.1.-" evidence="5"/>
<dbReference type="GO" id="GO:0003677">
    <property type="term" value="F:DNA binding"/>
    <property type="evidence" value="ECO:0007669"/>
    <property type="project" value="InterPro"/>
</dbReference>
<dbReference type="PRINTS" id="PR00508">
    <property type="entry name" value="S21N4MTFRASE"/>
</dbReference>
<gene>
    <name evidence="7" type="ORF">EV664_107155</name>
</gene>
<evidence type="ECO:0000259" key="6">
    <source>
        <dbReference type="Pfam" id="PF01555"/>
    </source>
</evidence>
<evidence type="ECO:0000313" key="8">
    <source>
        <dbReference type="Proteomes" id="UP000295493"/>
    </source>
</evidence>
<keyword evidence="8" id="KW-1185">Reference proteome</keyword>
<keyword evidence="2 7" id="KW-0489">Methyltransferase</keyword>
<comment type="caution">
    <text evidence="7">The sequence shown here is derived from an EMBL/GenBank/DDBJ whole genome shotgun (WGS) entry which is preliminary data.</text>
</comment>
<reference evidence="7 8" key="1">
    <citation type="submission" date="2019-03" db="EMBL/GenBank/DDBJ databases">
        <title>Genomic Encyclopedia of Type Strains, Phase IV (KMG-IV): sequencing the most valuable type-strain genomes for metagenomic binning, comparative biology and taxonomic classification.</title>
        <authorList>
            <person name="Goeker M."/>
        </authorList>
    </citation>
    <scope>NUCLEOTIDE SEQUENCE [LARGE SCALE GENOMIC DNA]</scope>
    <source>
        <strain evidence="7 8">DSM 25059</strain>
    </source>
</reference>
<dbReference type="EMBL" id="SNWD01000007">
    <property type="protein sequence ID" value="TDN81753.1"/>
    <property type="molecule type" value="Genomic_DNA"/>
</dbReference>
<dbReference type="InterPro" id="IPR002941">
    <property type="entry name" value="DNA_methylase_N4/N6"/>
</dbReference>
<dbReference type="AlphaFoldDB" id="A0A4R6FK12"/>
<comment type="similarity">
    <text evidence="1 5">Belongs to the N(4)/N(6)-methyltransferase family.</text>
</comment>
<evidence type="ECO:0000256" key="5">
    <source>
        <dbReference type="RuleBase" id="RU362026"/>
    </source>
</evidence>
<dbReference type="InterPro" id="IPR002052">
    <property type="entry name" value="DNA_methylase_N6_adenine_CS"/>
</dbReference>
<evidence type="ECO:0000256" key="4">
    <source>
        <dbReference type="ARBA" id="ARBA00047942"/>
    </source>
</evidence>
<name>A0A4R6FK12_9SPHN</name>
<dbReference type="RefSeq" id="WP_133495871.1">
    <property type="nucleotide sequence ID" value="NZ_BMLU01000007.1"/>
</dbReference>
<dbReference type="Proteomes" id="UP000295493">
    <property type="component" value="Unassembled WGS sequence"/>
</dbReference>
<evidence type="ECO:0000256" key="1">
    <source>
        <dbReference type="ARBA" id="ARBA00006594"/>
    </source>
</evidence>
<feature type="domain" description="DNA methylase N-4/N-6" evidence="6">
    <location>
        <begin position="27"/>
        <end position="227"/>
    </location>
</feature>
<evidence type="ECO:0000313" key="7">
    <source>
        <dbReference type="EMBL" id="TDN81753.1"/>
    </source>
</evidence>
<dbReference type="GO" id="GO:0009007">
    <property type="term" value="F:site-specific DNA-methyltransferase (adenine-specific) activity"/>
    <property type="evidence" value="ECO:0007669"/>
    <property type="project" value="UniProtKB-EC"/>
</dbReference>
<keyword evidence="3 7" id="KW-0808">Transferase</keyword>
<evidence type="ECO:0000256" key="2">
    <source>
        <dbReference type="ARBA" id="ARBA00022603"/>
    </source>
</evidence>
<protein>
    <recommendedName>
        <fullName evidence="5">Methyltransferase</fullName>
        <ecNumber evidence="5">2.1.1.-</ecNumber>
    </recommendedName>
</protein>
<comment type="catalytic activity">
    <reaction evidence="4">
        <text>a 2'-deoxyadenosine in DNA + S-adenosyl-L-methionine = an N(6)-methyl-2'-deoxyadenosine in DNA + S-adenosyl-L-homocysteine + H(+)</text>
        <dbReference type="Rhea" id="RHEA:15197"/>
        <dbReference type="Rhea" id="RHEA-COMP:12418"/>
        <dbReference type="Rhea" id="RHEA-COMP:12419"/>
        <dbReference type="ChEBI" id="CHEBI:15378"/>
        <dbReference type="ChEBI" id="CHEBI:57856"/>
        <dbReference type="ChEBI" id="CHEBI:59789"/>
        <dbReference type="ChEBI" id="CHEBI:90615"/>
        <dbReference type="ChEBI" id="CHEBI:90616"/>
        <dbReference type="EC" id="2.1.1.72"/>
    </reaction>
</comment>